<sequence>MKRVIEFTLHVNAMKFRSKIVYLNEQAEINLQDEATLPHPLWKALPQEIRLMVLKELKPLANKKRQMAHWASVSKEWQYFLEPEIFDTVRICSLGSDIDRIGQIVRGYRGKLASKISLHVGMIEYTGAEYAQPEDSDTITANNLALAEALTALFSILSN</sequence>
<dbReference type="RefSeq" id="XP_060417259.1">
    <property type="nucleotide sequence ID" value="XM_060562097.1"/>
</dbReference>
<reference evidence="1" key="1">
    <citation type="submission" date="2021-06" db="EMBL/GenBank/DDBJ databases">
        <title>Comparative genomics, transcriptomics and evolutionary studies reveal genomic signatures of adaptation to plant cell wall in hemibiotrophic fungi.</title>
        <authorList>
            <consortium name="DOE Joint Genome Institute"/>
            <person name="Baroncelli R."/>
            <person name="Diaz J.F."/>
            <person name="Benocci T."/>
            <person name="Peng M."/>
            <person name="Battaglia E."/>
            <person name="Haridas S."/>
            <person name="Andreopoulos W."/>
            <person name="Labutti K."/>
            <person name="Pangilinan J."/>
            <person name="Floch G.L."/>
            <person name="Makela M.R."/>
            <person name="Henrissat B."/>
            <person name="Grigoriev I.V."/>
            <person name="Crouch J.A."/>
            <person name="De Vries R.P."/>
            <person name="Sukno S.A."/>
            <person name="Thon M.R."/>
        </authorList>
    </citation>
    <scope>NUCLEOTIDE SEQUENCE</scope>
    <source>
        <strain evidence="1">CBS 125086</strain>
    </source>
</reference>
<comment type="caution">
    <text evidence="1">The sequence shown here is derived from an EMBL/GenBank/DDBJ whole genome shotgun (WGS) entry which is preliminary data.</text>
</comment>
<accession>A0AAD8V8K1</accession>
<protein>
    <recommendedName>
        <fullName evidence="3">F-box domain-containing protein</fullName>
    </recommendedName>
</protein>
<dbReference type="GeneID" id="85446337"/>
<evidence type="ECO:0000313" key="2">
    <source>
        <dbReference type="Proteomes" id="UP001230504"/>
    </source>
</evidence>
<dbReference type="AlphaFoldDB" id="A0AAD8V8K1"/>
<dbReference type="Proteomes" id="UP001230504">
    <property type="component" value="Unassembled WGS sequence"/>
</dbReference>
<keyword evidence="2" id="KW-1185">Reference proteome</keyword>
<organism evidence="1 2">
    <name type="scientific">Colletotrichum navitas</name>
    <dbReference type="NCBI Taxonomy" id="681940"/>
    <lineage>
        <taxon>Eukaryota</taxon>
        <taxon>Fungi</taxon>
        <taxon>Dikarya</taxon>
        <taxon>Ascomycota</taxon>
        <taxon>Pezizomycotina</taxon>
        <taxon>Sordariomycetes</taxon>
        <taxon>Hypocreomycetidae</taxon>
        <taxon>Glomerellales</taxon>
        <taxon>Glomerellaceae</taxon>
        <taxon>Colletotrichum</taxon>
        <taxon>Colletotrichum graminicola species complex</taxon>
    </lineage>
</organism>
<name>A0AAD8V8K1_9PEZI</name>
<evidence type="ECO:0008006" key="3">
    <source>
        <dbReference type="Google" id="ProtNLM"/>
    </source>
</evidence>
<evidence type="ECO:0000313" key="1">
    <source>
        <dbReference type="EMBL" id="KAK1596373.1"/>
    </source>
</evidence>
<dbReference type="EMBL" id="JAHLJV010000012">
    <property type="protein sequence ID" value="KAK1596373.1"/>
    <property type="molecule type" value="Genomic_DNA"/>
</dbReference>
<proteinExistence type="predicted"/>
<gene>
    <name evidence="1" type="ORF">LY79DRAFT_62543</name>
</gene>